<evidence type="ECO:0000256" key="1">
    <source>
        <dbReference type="ARBA" id="ARBA00023125"/>
    </source>
</evidence>
<accession>A0A9X1ZSN3</accession>
<dbReference type="RefSeq" id="WP_249599922.1">
    <property type="nucleotide sequence ID" value="NZ_JAKHSK010000001.1"/>
</dbReference>
<dbReference type="InterPro" id="IPR001647">
    <property type="entry name" value="HTH_TetR"/>
</dbReference>
<gene>
    <name evidence="4" type="ORF">L1967_01410</name>
</gene>
<organism evidence="4 5">
    <name type="scientific">Zunongwangia pacifica</name>
    <dbReference type="NCBI Taxonomy" id="2911062"/>
    <lineage>
        <taxon>Bacteria</taxon>
        <taxon>Pseudomonadati</taxon>
        <taxon>Bacteroidota</taxon>
        <taxon>Flavobacteriia</taxon>
        <taxon>Flavobacteriales</taxon>
        <taxon>Flavobacteriaceae</taxon>
        <taxon>Zunongwangia</taxon>
    </lineage>
</organism>
<dbReference type="InterPro" id="IPR009057">
    <property type="entry name" value="Homeodomain-like_sf"/>
</dbReference>
<evidence type="ECO:0000256" key="2">
    <source>
        <dbReference type="PROSITE-ProRule" id="PRU00335"/>
    </source>
</evidence>
<proteinExistence type="predicted"/>
<dbReference type="Gene3D" id="1.10.357.10">
    <property type="entry name" value="Tetracycline Repressor, domain 2"/>
    <property type="match status" value="1"/>
</dbReference>
<dbReference type="PANTHER" id="PTHR43479:SF11">
    <property type="entry name" value="ACREF_ENVCD OPERON REPRESSOR-RELATED"/>
    <property type="match status" value="1"/>
</dbReference>
<dbReference type="EMBL" id="JAKHSK010000001">
    <property type="protein sequence ID" value="MCL6216938.1"/>
    <property type="molecule type" value="Genomic_DNA"/>
</dbReference>
<dbReference type="PANTHER" id="PTHR43479">
    <property type="entry name" value="ACREF/ENVCD OPERON REPRESSOR-RELATED"/>
    <property type="match status" value="1"/>
</dbReference>
<keyword evidence="5" id="KW-1185">Reference proteome</keyword>
<feature type="domain" description="HTH tetR-type" evidence="3">
    <location>
        <begin position="3"/>
        <end position="63"/>
    </location>
</feature>
<sequence length="197" mass="22871">MTILKKDIIAEEALNLFLRLGTQVVSMDDIANRCGMSKRTLYKEFDSKTDLLHYTYRKELDRFNKGISCIQNNSESALEELLNFSILLGNVFSTISPIVVNDLRKYYNNIYLDILDFKSKVISPFLRKNINNGIKENLYRNSLPIEEFEDSFTTILGFILKNSYTNNTTSKYNRLLEFAFYLFISGLQSSADFKKQT</sequence>
<dbReference type="AlphaFoldDB" id="A0A9X1ZSN3"/>
<dbReference type="Pfam" id="PF00440">
    <property type="entry name" value="TetR_N"/>
    <property type="match status" value="1"/>
</dbReference>
<dbReference type="PROSITE" id="PS50977">
    <property type="entry name" value="HTH_TETR_2"/>
    <property type="match status" value="1"/>
</dbReference>
<name>A0A9X1ZSN3_9FLAO</name>
<evidence type="ECO:0000313" key="5">
    <source>
        <dbReference type="Proteomes" id="UP001139521"/>
    </source>
</evidence>
<dbReference type="InterPro" id="IPR050624">
    <property type="entry name" value="HTH-type_Tx_Regulator"/>
</dbReference>
<evidence type="ECO:0000259" key="3">
    <source>
        <dbReference type="PROSITE" id="PS50977"/>
    </source>
</evidence>
<feature type="DNA-binding region" description="H-T-H motif" evidence="2">
    <location>
        <begin position="26"/>
        <end position="45"/>
    </location>
</feature>
<protein>
    <submittedName>
        <fullName evidence="4">TetR/AcrR family transcriptional regulator</fullName>
    </submittedName>
</protein>
<evidence type="ECO:0000313" key="4">
    <source>
        <dbReference type="EMBL" id="MCL6216938.1"/>
    </source>
</evidence>
<keyword evidence="1 2" id="KW-0238">DNA-binding</keyword>
<dbReference type="Proteomes" id="UP001139521">
    <property type="component" value="Unassembled WGS sequence"/>
</dbReference>
<dbReference type="GO" id="GO:0003677">
    <property type="term" value="F:DNA binding"/>
    <property type="evidence" value="ECO:0007669"/>
    <property type="project" value="UniProtKB-UniRule"/>
</dbReference>
<dbReference type="PRINTS" id="PR00455">
    <property type="entry name" value="HTHTETR"/>
</dbReference>
<reference evidence="4" key="1">
    <citation type="submission" date="2022-01" db="EMBL/GenBank/DDBJ databases">
        <title>Genome sequencing of Zunongwangia sp. M21534 genome.</title>
        <authorList>
            <person name="Chen Y."/>
            <person name="Dong C."/>
            <person name="Shao Z."/>
        </authorList>
    </citation>
    <scope>NUCLEOTIDE SEQUENCE</scope>
    <source>
        <strain evidence="4">MCCC M21534</strain>
    </source>
</reference>
<dbReference type="SUPFAM" id="SSF46689">
    <property type="entry name" value="Homeodomain-like"/>
    <property type="match status" value="1"/>
</dbReference>
<comment type="caution">
    <text evidence="4">The sequence shown here is derived from an EMBL/GenBank/DDBJ whole genome shotgun (WGS) entry which is preliminary data.</text>
</comment>